<dbReference type="InterPro" id="IPR012854">
    <property type="entry name" value="Cu_amine_oxidase-like_N"/>
</dbReference>
<accession>W7L2L7</accession>
<dbReference type="InterPro" id="IPR036582">
    <property type="entry name" value="Mao_N_sf"/>
</dbReference>
<sequence length="492" mass="55079">MLVFFSFSKIFIILSFKREGVQKLKKLILPMVLSSSLTVAGLVPIPFNEQVAVVEAASSFKDLPSDYHALKQIEYLVSKGVISGFEDGTFKPNQVVTRGQFAAFVARALDLKASNITFKDVKSGNSLYTEINKAATAGIIKGYKDGTFRPDLPVSRSDIAVMLDRALQLKGNYTKTVSLPYSDAGSIGGYAIESVKRMAAYGIMGAAENSNKFQPATSGTRVGTVVSIYNMLQTSQTTIPSIPNKKDSELTVAQLTQKYGEEKLIARSRASYEFYEVNAIEHYHNNYKEFYDSFLDYKQMLKNSFYSQYDLYYPYVELISYGGKSYKSSEFYIKDLRFVDDEILPTNPETSSQYSIDVFLNSKDSATYLKDKVLTKRMGTLPYRENGDVMVELETLLKDHVNVTATSTKLIVKNEKTIELTADSTKVRVDGQSVQLKTPVKKANGKFMVPLRESAKLMGLYTRTFTGLDVNKPTELTRIELANYPLPADYTK</sequence>
<proteinExistence type="predicted"/>
<comment type="caution">
    <text evidence="3">The sequence shown here is derived from an EMBL/GenBank/DDBJ whole genome shotgun (WGS) entry which is preliminary data.</text>
</comment>
<keyword evidence="1" id="KW-0732">Signal</keyword>
<dbReference type="PANTHER" id="PTHR43308">
    <property type="entry name" value="OUTER MEMBRANE PROTEIN ALPHA-RELATED"/>
    <property type="match status" value="1"/>
</dbReference>
<feature type="domain" description="SLH" evidence="2">
    <location>
        <begin position="178"/>
        <end position="242"/>
    </location>
</feature>
<dbReference type="Pfam" id="PF00395">
    <property type="entry name" value="SLH"/>
    <property type="match status" value="2"/>
</dbReference>
<evidence type="ECO:0000256" key="1">
    <source>
        <dbReference type="ARBA" id="ARBA00022729"/>
    </source>
</evidence>
<feature type="domain" description="SLH" evidence="2">
    <location>
        <begin position="56"/>
        <end position="119"/>
    </location>
</feature>
<dbReference type="InterPro" id="IPR051465">
    <property type="entry name" value="Cell_Envelope_Struct_Comp"/>
</dbReference>
<feature type="domain" description="SLH" evidence="2">
    <location>
        <begin position="120"/>
        <end position="177"/>
    </location>
</feature>
<dbReference type="Gene3D" id="3.30.457.10">
    <property type="entry name" value="Copper amine oxidase-like, N-terminal domain"/>
    <property type="match status" value="1"/>
</dbReference>
<name>W7L2L7_CYTFI</name>
<dbReference type="InterPro" id="IPR001119">
    <property type="entry name" value="SLH_dom"/>
</dbReference>
<dbReference type="PANTHER" id="PTHR43308:SF5">
    <property type="entry name" value="S-LAYER PROTEIN _ PEPTIDOGLYCAN ENDO-BETA-N-ACETYLGLUCOSAMINIDASE"/>
    <property type="match status" value="1"/>
</dbReference>
<evidence type="ECO:0000313" key="4">
    <source>
        <dbReference type="Proteomes" id="UP000019270"/>
    </source>
</evidence>
<dbReference type="EMBL" id="APVL01000018">
    <property type="protein sequence ID" value="EWG09372.1"/>
    <property type="molecule type" value="Genomic_DNA"/>
</dbReference>
<dbReference type="PATRIC" id="fig|1307436.3.peg.4232"/>
<reference evidence="4" key="1">
    <citation type="submission" date="2013-03" db="EMBL/GenBank/DDBJ databases">
        <title>Draft genome sequence of Bacillus firmus DS1.</title>
        <authorList>
            <person name="Peng D."/>
            <person name="Zhu L."/>
            <person name="Sun M."/>
        </authorList>
    </citation>
    <scope>NUCLEOTIDE SEQUENCE [LARGE SCALE GENOMIC DNA]</scope>
    <source>
        <strain evidence="4">DS1</strain>
    </source>
</reference>
<dbReference type="eggNOG" id="COG2333">
    <property type="taxonomic scope" value="Bacteria"/>
</dbReference>
<dbReference type="SUPFAM" id="SSF55383">
    <property type="entry name" value="Copper amine oxidase, domain N"/>
    <property type="match status" value="1"/>
</dbReference>
<protein>
    <submittedName>
        <fullName evidence="3">Ig domain-containing protein</fullName>
    </submittedName>
</protein>
<dbReference type="AlphaFoldDB" id="W7L2L7"/>
<gene>
    <name evidence="3" type="ORF">PBF_19788</name>
</gene>
<evidence type="ECO:0000259" key="2">
    <source>
        <dbReference type="PROSITE" id="PS51272"/>
    </source>
</evidence>
<reference evidence="3 4" key="2">
    <citation type="journal article" date="2016" name="Sci. Rep.">
        <title>A novel serine protease, Sep1, from Bacillus firmus DS-1 has nematicidal activity and degrades multiple intestinal-associated nematode proteins.</title>
        <authorList>
            <person name="Geng C."/>
            <person name="Nie X."/>
            <person name="Tang Z."/>
            <person name="Zhang Y."/>
            <person name="Lin J."/>
            <person name="Sun M."/>
            <person name="Peng D."/>
        </authorList>
    </citation>
    <scope>NUCLEOTIDE SEQUENCE [LARGE SCALE GENOMIC DNA]</scope>
    <source>
        <strain evidence="3 4">DS1</strain>
    </source>
</reference>
<organism evidence="3 4">
    <name type="scientific">Cytobacillus firmus DS1</name>
    <dbReference type="NCBI Taxonomy" id="1307436"/>
    <lineage>
        <taxon>Bacteria</taxon>
        <taxon>Bacillati</taxon>
        <taxon>Bacillota</taxon>
        <taxon>Bacilli</taxon>
        <taxon>Bacillales</taxon>
        <taxon>Bacillaceae</taxon>
        <taxon>Cytobacillus</taxon>
    </lineage>
</organism>
<dbReference type="PROSITE" id="PS51272">
    <property type="entry name" value="SLH"/>
    <property type="match status" value="3"/>
</dbReference>
<dbReference type="Pfam" id="PF07833">
    <property type="entry name" value="Cu_amine_oxidN1"/>
    <property type="match status" value="1"/>
</dbReference>
<dbReference type="Proteomes" id="UP000019270">
    <property type="component" value="Unassembled WGS sequence"/>
</dbReference>
<evidence type="ECO:0000313" key="3">
    <source>
        <dbReference type="EMBL" id="EWG09372.1"/>
    </source>
</evidence>